<keyword evidence="6" id="KW-1185">Reference proteome</keyword>
<protein>
    <submittedName>
        <fullName evidence="5">Glycosyltransferase, GT2 family</fullName>
    </submittedName>
</protein>
<dbReference type="EMBL" id="FYDG01000002">
    <property type="protein sequence ID" value="SNB65569.1"/>
    <property type="molecule type" value="Genomic_DNA"/>
</dbReference>
<dbReference type="PANTHER" id="PTHR43179">
    <property type="entry name" value="RHAMNOSYLTRANSFERASE WBBL"/>
    <property type="match status" value="1"/>
</dbReference>
<feature type="domain" description="Glycosyltransferase 2-like" evidence="4">
    <location>
        <begin position="245"/>
        <end position="365"/>
    </location>
</feature>
<proteinExistence type="inferred from homology"/>
<dbReference type="SUPFAM" id="SSF48452">
    <property type="entry name" value="TPR-like"/>
    <property type="match status" value="1"/>
</dbReference>
<dbReference type="Proteomes" id="UP000198418">
    <property type="component" value="Unassembled WGS sequence"/>
</dbReference>
<name>A0A212R0N5_RHOAC</name>
<keyword evidence="3 5" id="KW-0808">Transferase</keyword>
<gene>
    <name evidence="5" type="ORF">SAMN06265338_102251</name>
</gene>
<evidence type="ECO:0000256" key="3">
    <source>
        <dbReference type="ARBA" id="ARBA00022679"/>
    </source>
</evidence>
<dbReference type="SUPFAM" id="SSF53448">
    <property type="entry name" value="Nucleotide-diphospho-sugar transferases"/>
    <property type="match status" value="1"/>
</dbReference>
<evidence type="ECO:0000259" key="4">
    <source>
        <dbReference type="Pfam" id="PF00535"/>
    </source>
</evidence>
<dbReference type="InterPro" id="IPR011990">
    <property type="entry name" value="TPR-like_helical_dom_sf"/>
</dbReference>
<dbReference type="Gene3D" id="1.25.40.10">
    <property type="entry name" value="Tetratricopeptide repeat domain"/>
    <property type="match status" value="1"/>
</dbReference>
<evidence type="ECO:0000256" key="1">
    <source>
        <dbReference type="ARBA" id="ARBA00006739"/>
    </source>
</evidence>
<dbReference type="InterPro" id="IPR029044">
    <property type="entry name" value="Nucleotide-diphossugar_trans"/>
</dbReference>
<dbReference type="Pfam" id="PF00535">
    <property type="entry name" value="Glycos_transf_2"/>
    <property type="match status" value="1"/>
</dbReference>
<dbReference type="Gene3D" id="3.90.550.10">
    <property type="entry name" value="Spore Coat Polysaccharide Biosynthesis Protein SpsA, Chain A"/>
    <property type="match status" value="1"/>
</dbReference>
<evidence type="ECO:0000313" key="6">
    <source>
        <dbReference type="Proteomes" id="UP000198418"/>
    </source>
</evidence>
<dbReference type="InterPro" id="IPR001173">
    <property type="entry name" value="Glyco_trans_2-like"/>
</dbReference>
<dbReference type="GO" id="GO:0016757">
    <property type="term" value="F:glycosyltransferase activity"/>
    <property type="evidence" value="ECO:0007669"/>
    <property type="project" value="UniProtKB-KW"/>
</dbReference>
<evidence type="ECO:0000256" key="2">
    <source>
        <dbReference type="ARBA" id="ARBA00022676"/>
    </source>
</evidence>
<keyword evidence="2" id="KW-0328">Glycosyltransferase</keyword>
<dbReference type="PANTHER" id="PTHR43179:SF12">
    <property type="entry name" value="GALACTOFURANOSYLTRANSFERASE GLFT2"/>
    <property type="match status" value="1"/>
</dbReference>
<accession>A0A212R0N5</accession>
<dbReference type="AlphaFoldDB" id="A0A212R0N5"/>
<comment type="similarity">
    <text evidence="1">Belongs to the glycosyltransferase 2 family.</text>
</comment>
<organism evidence="5 6">
    <name type="scientific">Rhodoblastus acidophilus</name>
    <name type="common">Rhodopseudomonas acidophila</name>
    <dbReference type="NCBI Taxonomy" id="1074"/>
    <lineage>
        <taxon>Bacteria</taxon>
        <taxon>Pseudomonadati</taxon>
        <taxon>Pseudomonadota</taxon>
        <taxon>Alphaproteobacteria</taxon>
        <taxon>Hyphomicrobiales</taxon>
        <taxon>Rhodoblastaceae</taxon>
        <taxon>Rhodoblastus</taxon>
    </lineage>
</organism>
<reference evidence="6" key="1">
    <citation type="submission" date="2017-06" db="EMBL/GenBank/DDBJ databases">
        <authorList>
            <person name="Varghese N."/>
            <person name="Submissions S."/>
        </authorList>
    </citation>
    <scope>NUCLEOTIDE SEQUENCE [LARGE SCALE GENOMIC DNA]</scope>
    <source>
        <strain evidence="6">DSM 137</strain>
    </source>
</reference>
<evidence type="ECO:0000313" key="5">
    <source>
        <dbReference type="EMBL" id="SNB65569.1"/>
    </source>
</evidence>
<sequence>MTWIFDEMTSALHDPDRHADALLALAARALRARDFTAAFMLSDRRCRLDPNAAALLLRSLASRRLGRMADADMDLRQASEADPTDADVNFEILRRGLSVDKTEAAWSIVRNPRAKEAARLAALAALGETGERIVADLHYDGARILGWAAWSGGPLSLTADSALGHVERALAPDPREPLARPLGAAARIDIAAPLGESCAIRLRAHEREQEREATIHLVADGKSRAANARPSPVAPRAPAPSRTLTIVVPLYEDFAATKLCLRALYRECAADAELRVVLVDDASPNPAISRLAREHGERADTRLIVNERNLGYAASVNKALAFCPDGDVVLLNADVYLTRGALRRLAQAAYSAPDIATAIPLTNNAEFASFPVPGASNPMPDVGRIDELDAIASDMFGASAVDIPSGVGFCLFVKAAARAQAPRFNLAYARGYFEDVDYCLRLAQAGWRHVVATGVFVGHEGSRSFKDKKRELALRNFTLLKSRFPDYPARLDAFVRADPLRPTRMSIEARLSYADPVVLLVAPAQRIDRLQDLTSRGLTQDGDRVLQISWEPSRHSEKMSVRDLSGAAPQSLEFEAGRNGSGSLAAFLQRLRVRKCIFVDPVVAPAAVLREFAGIDSPKDLLVTDPALGDPRRDAPALVVSESALAAAADAPALCDDDPWPMALRRVDRVLIEDSMCLLSAAWALQSFPGARFASAAAPACARWVRKPKRRLRLGVLAPFASAETDSLVAGLARHSRDIALFSPIVLCGDSFNALALMASFTVHVTGAIAEEEWDRLIDLMDIGALVLANRSNGFGLLERLAVATSLPVAYFDWSGGVFSPASRMDEASRNLALDPMLGEAEACRAIDAWFRRELKPRLRC</sequence>